<dbReference type="STRING" id="742823.HMPREF9465_00519"/>
<dbReference type="EC" id="5.1.3.20" evidence="4"/>
<evidence type="ECO:0000256" key="2">
    <source>
        <dbReference type="ARBA" id="ARBA00023235"/>
    </source>
</evidence>
<feature type="binding site" evidence="4">
    <location>
        <position position="39"/>
    </location>
    <ligand>
        <name>NADP(+)</name>
        <dbReference type="ChEBI" id="CHEBI:58349"/>
    </ligand>
</feature>
<evidence type="ECO:0000256" key="1">
    <source>
        <dbReference type="ARBA" id="ARBA00022857"/>
    </source>
</evidence>
<keyword evidence="2 4" id="KW-0413">Isomerase</keyword>
<comment type="subunit">
    <text evidence="4">Homopentamer.</text>
</comment>
<accession>K1JW61</accession>
<feature type="binding site" evidence="4">
    <location>
        <position position="179"/>
    </location>
    <ligand>
        <name>substrate</name>
    </ligand>
</feature>
<dbReference type="InterPro" id="IPR011912">
    <property type="entry name" value="Heptose_epim"/>
</dbReference>
<evidence type="ECO:0000259" key="5">
    <source>
        <dbReference type="Pfam" id="PF01370"/>
    </source>
</evidence>
<dbReference type="RefSeq" id="WP_005433860.1">
    <property type="nucleotide sequence ID" value="NZ_JH815514.1"/>
</dbReference>
<feature type="binding site" evidence="4">
    <location>
        <begin position="11"/>
        <end position="12"/>
    </location>
    <ligand>
        <name>NADP(+)</name>
        <dbReference type="ChEBI" id="CHEBI:58349"/>
    </ligand>
</feature>
<dbReference type="HAMAP" id="MF_01601">
    <property type="entry name" value="Heptose_epimerase"/>
    <property type="match status" value="1"/>
</dbReference>
<dbReference type="GO" id="GO:0008712">
    <property type="term" value="F:ADP-glyceromanno-heptose 6-epimerase activity"/>
    <property type="evidence" value="ECO:0007669"/>
    <property type="project" value="UniProtKB-UniRule"/>
</dbReference>
<dbReference type="EMBL" id="ADMG01000016">
    <property type="protein sequence ID" value="EKB31942.1"/>
    <property type="molecule type" value="Genomic_DNA"/>
</dbReference>
<dbReference type="InterPro" id="IPR001509">
    <property type="entry name" value="Epimerase_deHydtase"/>
</dbReference>
<feature type="binding site" evidence="4">
    <location>
        <begin position="32"/>
        <end position="33"/>
    </location>
    <ligand>
        <name>NADP(+)</name>
        <dbReference type="ChEBI" id="CHEBI:58349"/>
    </ligand>
</feature>
<dbReference type="AlphaFoldDB" id="K1JW61"/>
<feature type="binding site" evidence="4">
    <location>
        <position position="54"/>
    </location>
    <ligand>
        <name>NADP(+)</name>
        <dbReference type="ChEBI" id="CHEBI:58349"/>
    </ligand>
</feature>
<comment type="catalytic activity">
    <reaction evidence="4">
        <text>ADP-D-glycero-beta-D-manno-heptose = ADP-L-glycero-beta-D-manno-heptose</text>
        <dbReference type="Rhea" id="RHEA:17577"/>
        <dbReference type="ChEBI" id="CHEBI:59967"/>
        <dbReference type="ChEBI" id="CHEBI:61506"/>
        <dbReference type="EC" id="5.1.3.20"/>
    </reaction>
</comment>
<organism evidence="6 7">
    <name type="scientific">Sutterella wadsworthensis 2_1_59BFAA</name>
    <dbReference type="NCBI Taxonomy" id="742823"/>
    <lineage>
        <taxon>Bacteria</taxon>
        <taxon>Pseudomonadati</taxon>
        <taxon>Pseudomonadota</taxon>
        <taxon>Betaproteobacteria</taxon>
        <taxon>Burkholderiales</taxon>
        <taxon>Sutterellaceae</taxon>
        <taxon>Sutterella</taxon>
    </lineage>
</organism>
<dbReference type="SUPFAM" id="SSF51735">
    <property type="entry name" value="NAD(P)-binding Rossmann-fold domains"/>
    <property type="match status" value="1"/>
</dbReference>
<feature type="active site" description="Proton acceptor" evidence="4">
    <location>
        <position position="139"/>
    </location>
</feature>
<comment type="cofactor">
    <cofactor evidence="4">
        <name>NADP(+)</name>
        <dbReference type="ChEBI" id="CHEBI:58349"/>
    </cofactor>
    <text evidence="4">Binds 1 NADP(+) per subunit.</text>
</comment>
<feature type="active site" description="Proton acceptor" evidence="4">
    <location>
        <position position="177"/>
    </location>
</feature>
<feature type="binding site" evidence="4">
    <location>
        <position position="92"/>
    </location>
    <ligand>
        <name>NADP(+)</name>
        <dbReference type="ChEBI" id="CHEBI:58349"/>
    </ligand>
</feature>
<dbReference type="GO" id="GO:0050661">
    <property type="term" value="F:NADP binding"/>
    <property type="evidence" value="ECO:0007669"/>
    <property type="project" value="InterPro"/>
</dbReference>
<dbReference type="Proteomes" id="UP000005835">
    <property type="component" value="Unassembled WGS sequence"/>
</dbReference>
<dbReference type="HOGENOM" id="CLU_007383_1_3_4"/>
<dbReference type="GO" id="GO:0097171">
    <property type="term" value="P:ADP-L-glycero-beta-D-manno-heptose biosynthetic process"/>
    <property type="evidence" value="ECO:0007669"/>
    <property type="project" value="UniProtKB-UniPathway"/>
</dbReference>
<feature type="binding site" evidence="4">
    <location>
        <position position="186"/>
    </location>
    <ligand>
        <name>substrate</name>
    </ligand>
</feature>
<feature type="binding site" evidence="4">
    <location>
        <position position="143"/>
    </location>
    <ligand>
        <name>NADP(+)</name>
        <dbReference type="ChEBI" id="CHEBI:58349"/>
    </ligand>
</feature>
<dbReference type="Gene3D" id="3.40.50.720">
    <property type="entry name" value="NAD(P)-binding Rossmann-like Domain"/>
    <property type="match status" value="1"/>
</dbReference>
<proteinExistence type="inferred from homology"/>
<dbReference type="Gene3D" id="3.90.25.10">
    <property type="entry name" value="UDP-galactose 4-epimerase, domain 1"/>
    <property type="match status" value="1"/>
</dbReference>
<feature type="binding site" evidence="4">
    <location>
        <position position="169"/>
    </location>
    <ligand>
        <name>NADP(+)</name>
        <dbReference type="ChEBI" id="CHEBI:58349"/>
    </ligand>
</feature>
<protein>
    <recommendedName>
        <fullName evidence="4">ADP-L-glycero-D-manno-heptose-6-epimerase</fullName>
        <ecNumber evidence="4">5.1.3.20</ecNumber>
    </recommendedName>
    <alternativeName>
        <fullName evidence="4">ADP-L-glycero-beta-D-manno-heptose-6-epimerase</fullName>
        <shortName evidence="4">ADP-glyceromanno-heptose 6-epimerase</shortName>
        <shortName evidence="4">ADP-hep 6-epimerase</shortName>
        <shortName evidence="4">AGME</shortName>
    </alternativeName>
</protein>
<comment type="pathway">
    <text evidence="4">Nucleotide-sugar biosynthesis; ADP-L-glycero-beta-D-manno-heptose biosynthesis; ADP-L-glycero-beta-D-manno-heptose from D-glycero-beta-D-manno-heptose 7-phosphate: step 4/4.</text>
</comment>
<evidence type="ECO:0000313" key="6">
    <source>
        <dbReference type="EMBL" id="EKB31942.1"/>
    </source>
</evidence>
<comment type="function">
    <text evidence="4">Catalyzes the interconversion between ADP-D-glycero-beta-D-manno-heptose and ADP-L-glycero-beta-D-manno-heptose via an epimerization at carbon 6 of the heptose.</text>
</comment>
<dbReference type="PANTHER" id="PTHR43103">
    <property type="entry name" value="NUCLEOSIDE-DIPHOSPHATE-SUGAR EPIMERASE"/>
    <property type="match status" value="1"/>
</dbReference>
<dbReference type="Pfam" id="PF01370">
    <property type="entry name" value="Epimerase"/>
    <property type="match status" value="1"/>
</dbReference>
<dbReference type="NCBIfam" id="TIGR02197">
    <property type="entry name" value="heptose_epim"/>
    <property type="match status" value="1"/>
</dbReference>
<dbReference type="UniPathway" id="UPA00356">
    <property type="reaction ID" value="UER00440"/>
</dbReference>
<dbReference type="eggNOG" id="COG0451">
    <property type="taxonomic scope" value="Bacteria"/>
</dbReference>
<feature type="binding site" evidence="4">
    <location>
        <position position="213"/>
    </location>
    <ligand>
        <name>substrate</name>
    </ligand>
</feature>
<feature type="domain" description="NAD-dependent epimerase/dehydratase" evidence="5">
    <location>
        <begin position="3"/>
        <end position="240"/>
    </location>
</feature>
<feature type="binding site" evidence="4">
    <location>
        <position position="291"/>
    </location>
    <ligand>
        <name>substrate</name>
    </ligand>
</feature>
<evidence type="ECO:0000256" key="4">
    <source>
        <dbReference type="HAMAP-Rule" id="MF_01601"/>
    </source>
</evidence>
<feature type="binding site" evidence="4">
    <location>
        <begin position="200"/>
        <end position="203"/>
    </location>
    <ligand>
        <name>substrate</name>
    </ligand>
</feature>
<dbReference type="PATRIC" id="fig|742823.3.peg.516"/>
<gene>
    <name evidence="4" type="primary">hldD</name>
    <name evidence="6" type="ORF">HMPREF9465_00519</name>
</gene>
<keyword evidence="7" id="KW-1185">Reference proteome</keyword>
<keyword evidence="3 4" id="KW-0119">Carbohydrate metabolism</keyword>
<dbReference type="GO" id="GO:0005975">
    <property type="term" value="P:carbohydrate metabolic process"/>
    <property type="evidence" value="ECO:0007669"/>
    <property type="project" value="UniProtKB-UniRule"/>
</dbReference>
<reference evidence="6 7" key="1">
    <citation type="submission" date="2012-05" db="EMBL/GenBank/DDBJ databases">
        <title>The Genome Sequence of Sutterella wadsworthensis 2_1_59BFAA.</title>
        <authorList>
            <consortium name="The Broad Institute Genome Sequencing Platform"/>
            <person name="Earl A."/>
            <person name="Ward D."/>
            <person name="Feldgarden M."/>
            <person name="Gevers D."/>
            <person name="Daigneault M."/>
            <person name="Strauss J."/>
            <person name="Allen-Vercoe E."/>
            <person name="Walker B."/>
            <person name="Young S.K."/>
            <person name="Zeng Q."/>
            <person name="Gargeya S."/>
            <person name="Fitzgerald M."/>
            <person name="Haas B."/>
            <person name="Abouelleil A."/>
            <person name="Alvarado L."/>
            <person name="Arachchi H.M."/>
            <person name="Berlin A.M."/>
            <person name="Chapman S.B."/>
            <person name="Goldberg J."/>
            <person name="Griggs A."/>
            <person name="Gujja S."/>
            <person name="Hansen M."/>
            <person name="Howarth C."/>
            <person name="Imamovic A."/>
            <person name="Larimer J."/>
            <person name="McCowen C."/>
            <person name="Montmayeur A."/>
            <person name="Murphy C."/>
            <person name="Neiman D."/>
            <person name="Pearson M."/>
            <person name="Priest M."/>
            <person name="Roberts A."/>
            <person name="Saif S."/>
            <person name="Shea T."/>
            <person name="Sisk P."/>
            <person name="Sykes S."/>
            <person name="Wortman J."/>
            <person name="Nusbaum C."/>
            <person name="Birren B."/>
        </authorList>
    </citation>
    <scope>NUCLEOTIDE SEQUENCE [LARGE SCALE GENOMIC DNA]</scope>
    <source>
        <strain evidence="6 7">2_1_59BFAA</strain>
    </source>
</reference>
<dbReference type="InterPro" id="IPR036291">
    <property type="entry name" value="NAD(P)-bd_dom_sf"/>
</dbReference>
<dbReference type="PANTHER" id="PTHR43103:SF3">
    <property type="entry name" value="ADP-L-GLYCERO-D-MANNO-HEPTOSE-6-EPIMERASE"/>
    <property type="match status" value="1"/>
</dbReference>
<dbReference type="CDD" id="cd05248">
    <property type="entry name" value="ADP_GME_SDR_e"/>
    <property type="match status" value="1"/>
</dbReference>
<comment type="similarity">
    <text evidence="4">Belongs to the NAD(P)-dependent epimerase/dehydratase family. HldD subfamily.</text>
</comment>
<dbReference type="OrthoDB" id="9803010at2"/>
<comment type="caution">
    <text evidence="6">The sequence shown here is derived from an EMBL/GenBank/DDBJ whole genome shotgun (WGS) entry which is preliminary data.</text>
</comment>
<keyword evidence="1 4" id="KW-0521">NADP</keyword>
<sequence length="334" mass="37899">MSILVTGAAGFIGCNNVLALNERGITDIIAVDNLERGEKYQNLAKCSISDYFDKRDFIARVRDGSAPKPEAIFHQGACSDTMEHDGKYMMENNYRYTLELYRWAQELGIPFIYASSAATYGAHQEFIEDVRYEGPLNVYGYSKYLFDQVLRRELKSLRAPVIGLRYFNVYGPNEQHKGRMASVAFHQYFQYRRTGKVKLFEGCLGYGNGEQSRDFVYVGDVCKVLMHFLDKPVSGVYNCGTGRAQPFNDVALSVINALREHDGRQQLTLEEAVATGELEYIAFPEALKGKYQAFTQANLENLRKAGCDVEFRTVQEGTREYMQNLLAAFPNVEE</sequence>
<name>K1JW61_9BURK</name>
<feature type="binding site" evidence="4">
    <location>
        <begin position="75"/>
        <end position="79"/>
    </location>
    <ligand>
        <name>NADP(+)</name>
        <dbReference type="ChEBI" id="CHEBI:58349"/>
    </ligand>
</feature>
<evidence type="ECO:0000256" key="3">
    <source>
        <dbReference type="ARBA" id="ARBA00023277"/>
    </source>
</evidence>
<comment type="domain">
    <text evidence="4">Contains a large N-terminal NADP-binding domain, and a smaller C-terminal substrate-binding domain.</text>
</comment>
<feature type="binding site" evidence="4">
    <location>
        <position position="177"/>
    </location>
    <ligand>
        <name>NADP(+)</name>
        <dbReference type="ChEBI" id="CHEBI:58349"/>
    </ligand>
</feature>
<evidence type="ECO:0000313" key="7">
    <source>
        <dbReference type="Proteomes" id="UP000005835"/>
    </source>
</evidence>
<feature type="binding site" evidence="4">
    <location>
        <position position="168"/>
    </location>
    <ligand>
        <name>substrate</name>
    </ligand>
</feature>